<evidence type="ECO:0000256" key="4">
    <source>
        <dbReference type="ARBA" id="ARBA00022490"/>
    </source>
</evidence>
<dbReference type="Proteomes" id="UP001652662">
    <property type="component" value="Chromosome 6"/>
</dbReference>
<dbReference type="PANTHER" id="PTHR22796">
    <property type="entry name" value="URG4-RELATED"/>
    <property type="match status" value="1"/>
</dbReference>
<dbReference type="RefSeq" id="XP_070482245.1">
    <property type="nucleotide sequence ID" value="XM_070626144.1"/>
</dbReference>
<evidence type="ECO:0000313" key="11">
    <source>
        <dbReference type="Proteomes" id="UP001652662"/>
    </source>
</evidence>
<name>A0ABM4PYH6_EQUPR</name>
<keyword evidence="11" id="KW-1185">Reference proteome</keyword>
<reference evidence="12 13" key="1">
    <citation type="submission" date="2025-05" db="UniProtKB">
        <authorList>
            <consortium name="RefSeq"/>
        </authorList>
    </citation>
    <scope>IDENTIFICATION</scope>
    <source>
        <tissue evidence="12 13">Blood</tissue>
    </source>
</reference>
<feature type="coiled-coil region" evidence="8">
    <location>
        <begin position="121"/>
        <end position="166"/>
    </location>
</feature>
<dbReference type="PROSITE" id="PS51717">
    <property type="entry name" value="G_VLIG"/>
    <property type="match status" value="1"/>
</dbReference>
<feature type="compositionally biased region" description="Acidic residues" evidence="9">
    <location>
        <begin position="968"/>
        <end position="981"/>
    </location>
</feature>
<dbReference type="Pfam" id="PF25496">
    <property type="entry name" value="URGCP"/>
    <property type="match status" value="1"/>
</dbReference>
<proteinExistence type="inferred from homology"/>
<evidence type="ECO:0000313" key="13">
    <source>
        <dbReference type="RefSeq" id="XP_070482251.1"/>
    </source>
</evidence>
<dbReference type="PANTHER" id="PTHR22796:SF6">
    <property type="entry name" value="INTERFERON-INDUCED VERY LARGE GTPASE 1-RELATED"/>
    <property type="match status" value="1"/>
</dbReference>
<keyword evidence="4" id="KW-0963">Cytoplasm</keyword>
<evidence type="ECO:0000256" key="7">
    <source>
        <dbReference type="ARBA" id="ARBA00023242"/>
    </source>
</evidence>
<keyword evidence="6" id="KW-0342">GTP-binding</keyword>
<dbReference type="Gene3D" id="3.40.50.300">
    <property type="entry name" value="P-loop containing nucleotide triphosphate hydrolases"/>
    <property type="match status" value="1"/>
</dbReference>
<comment type="similarity">
    <text evidence="3">Belongs to the TRAFAC class dynamin-like GTPase superfamily. Very large inducible GTPase (VLIG) family.</text>
</comment>
<dbReference type="InterPro" id="IPR030383">
    <property type="entry name" value="G_VLIG_dom"/>
</dbReference>
<keyword evidence="8" id="KW-0175">Coiled coil</keyword>
<dbReference type="Pfam" id="PF25683">
    <property type="entry name" value="URGCP_GTPase"/>
    <property type="match status" value="1"/>
</dbReference>
<evidence type="ECO:0000256" key="6">
    <source>
        <dbReference type="ARBA" id="ARBA00023134"/>
    </source>
</evidence>
<keyword evidence="5" id="KW-0547">Nucleotide-binding</keyword>
<evidence type="ECO:0000256" key="5">
    <source>
        <dbReference type="ARBA" id="ARBA00022741"/>
    </source>
</evidence>
<organism evidence="11 13">
    <name type="scientific">Equus przewalskii</name>
    <name type="common">Przewalski's horse</name>
    <name type="synonym">Equus caballus przewalskii</name>
    <dbReference type="NCBI Taxonomy" id="9798"/>
    <lineage>
        <taxon>Eukaryota</taxon>
        <taxon>Metazoa</taxon>
        <taxon>Chordata</taxon>
        <taxon>Craniata</taxon>
        <taxon>Vertebrata</taxon>
        <taxon>Euteleostomi</taxon>
        <taxon>Mammalia</taxon>
        <taxon>Eutheria</taxon>
        <taxon>Laurasiatheria</taxon>
        <taxon>Perissodactyla</taxon>
        <taxon>Equidae</taxon>
        <taxon>Equus</taxon>
    </lineage>
</organism>
<evidence type="ECO:0000256" key="2">
    <source>
        <dbReference type="ARBA" id="ARBA00004496"/>
    </source>
</evidence>
<sequence>MEVRPQYSGYCWKETGFYGHIPSNSAMDTVRFTPDEPLLRGKRRQDLQEMLREVGLPVEYWLPKLQEHLGVTCAQALQHLEEKDLQKLKSQAQHPWEKRALEKLLDLSHSNSLSELQDSQVEMIQKKQKQAEQALQELRDLLSEGRQRQEEAVRKKEAELREAMDIPKEYWPPPEKSLKEVMENMQRQLNLMEGILSHRQNLPDRDLVRGASGGLALQGIYKTGYQQGLIEKREELLSVPKEFSLFGPVQRTRMETKEFTSSQAESMFTQTIEKLGFSVTASAKAGGWGFSLEAGMDHSKHTESKENQQSRSEHTYFCSTKFSYVPLASCHFPIDQLQFSKAALQELKCIEDLLGQPEGPEGLSLLRCRTEAFFSRFGSHANQGPLHLGGIYWWKAISEGFQSEQLAEVKQQSAEALDSYIRGSYSGFGVKVAAGVDVSDSHSKATSESTTFQSLQTKVQLSVAQIGGPPEANGLLQWKVGLVASNQTWCVIDRGFQLVPVWDIILSSHRSDFKEPLQVANCLKDSYAALTGLPAQIQDGEVLLNVGKEARLFLEEVKSWEVSDPEEQLKILINFMQMLSQKIKSYDTWINICLKDWGLQNFLVNLVNFCKKSSVPNTTFIKSQLRTLLDPHIYRVTNFPQAHSIMQWIFQSESEQEHINISQFSEFIKILKETQNDFREEKAKSESPETVEEAQRKATYEVSLHLGCFLNHLQEQEQPDTQLLLLSIAAGAGYHVENNTFQYLLGCDELDFILDEMQTAHDKYQELKSICSYRAQAFLVLTGLTATVGVTAVSPEEKTQRLALIRHHMGQSLSKEVKHVLTKLGADHDWENLEEDLRLLIDGNYEATVSSLKMDEVRKQLQSLFHEKKQPQEIHKNKNNKSELIENGAFLELLQRLGLEHYYPKRMSKANFHLIYKTSVYNTQPSSERELPFYFLQKLVMLDYGLRYLVCKDDAITENQVYPTASNQEDEASDPYEDFFEDRDSSTNPTTNPRPHIHPMDIQMAILLCADGFARQYILTKLSVCQFALPLLIPNPCNSQIEFSLWSLSQIRRSWQQAKKSPKEEKTNYNNQQMCRVSTPIVSFIRVGDGFSASKSQIMNCLLSKRKHDAFFHRHCRESSKDCLLMEGVVEVCWFCPGGEDEDRFDNCLTFINLHGDAKKHKKQLTFLQEVSSLIVVLMSISDDNKENQKVVRDLWQSSKPLICLLDDKERTMANNSVQRVKIGLRNRNEAELTQELTTTIRRFLELSGAALSLEDCAQIARKQGFLIDEDQRDCKEAKEKAEVLMALLRETKISQMKEKLLPLQGELWHRWCKKDKEFYHLREKGNQSIEQHKSKIERKKQIIRHQQVNRAFPLNALMLSVLQILKNCSETDTKLYFLQWLSVFLHNLTIGHLEKLNEKKTSLYKQVQTEKQKAPKSNNLKRWQNEIEALSAEITNCTLGIEQLLREVGQIYEALEEASSARDSLFLSLPQIAAELMIAGVPIELMDGDASYVPLKWVAAVFDMVAEKLGDKRLFVLSVLGLQSSGKSTLLNALFGLQFTVSAGRCTRGAYMQLLKVEETFTEELGFDFMLIVDTEGLRAPELSNKSQNHDNELASFVIGLGNLTLINIFGENPSEMQDILQIAVQAFLRMKQVKISPSCLFIHQNVGEVTAKDQTMEGRRRLEQKLDEMTATAAEQEQCSDVTHFSDVIKFDASTHVYYFAHLWDGNPPMAPHNPRYSHNVQELKSRILETAKEESRGSIMKVSDVQFRVKDLWRALLTENFIFSFRNTREVMAMSKLETMYNNWTWELRSHVLSLQNKLINQIQNGKIQTFRTSTFEASVSEKYEAIKQGFEKYFEEDPDSEILVQWKANFEHKLIILKEALISDSQRIANELISFKKCQEELDNQKSGYEKELLEKSRKLALTVKDKELSEEELREKFDQLWKKWVYAVSSTLPPITKPDIDVHSEDILLNHFKQEKNMGDILKRSSGETFQITYEKHVKMTKRYFVLKRQLEVSDKESIKMTTDRILSRFTETINNIEKQQHDYNPSYFHEILRIIDEEVKSAPTGERYTFTSDYKIDLSLHLFQRASKKFNEMHEAFKRANDPVNYLQSKKDDFFMSFKISCQGATSIKTFVDFLWEKLTPAIFTTIRKKMVPNIAGDIRATCPAFNGNRANLEKHILISLAEEENFDNYWQYIHDPKSFFRNYIKSHIEKYCSDIGREKMKTFLNRCLDDIKNAILSAIPESTALAKGESSTVSEWLDLFCDYLRSNLIFPRKDLISIEHQEIKDIDFLKKAMTEALDPAMKRAEQNYLSMSAEEMASEIEEMLSKHLGGCWKQCPFCRAICTNTLPAHDGDHSVPFHRPQAVNGGKWVNTDHFAIEFCTSDVASDLLFLLGDEQKYPYKNYRQAGGEFATWSITPDSSTQPYWKWFVCHFRSKLEERYQQKFRGRGEIPDAWTKITKQNALDDLKKQ</sequence>
<gene>
    <name evidence="12 13" type="primary">LOC103566489</name>
</gene>
<dbReference type="InterPro" id="IPR027417">
    <property type="entry name" value="P-loop_NTPase"/>
</dbReference>
<dbReference type="GeneID" id="103566489"/>
<feature type="coiled-coil region" evidence="8">
    <location>
        <begin position="1654"/>
        <end position="1681"/>
    </location>
</feature>
<comment type="subcellular location">
    <subcellularLocation>
        <location evidence="2">Cytoplasm</location>
    </subcellularLocation>
    <subcellularLocation>
        <location evidence="1">Nucleus</location>
    </subcellularLocation>
</comment>
<dbReference type="RefSeq" id="XP_070482251.1">
    <property type="nucleotide sequence ID" value="XM_070626150.1"/>
</dbReference>
<dbReference type="SUPFAM" id="SSF52540">
    <property type="entry name" value="P-loop containing nucleoside triphosphate hydrolases"/>
    <property type="match status" value="1"/>
</dbReference>
<dbReference type="InterPro" id="IPR057365">
    <property type="entry name" value="URGCP"/>
</dbReference>
<dbReference type="Pfam" id="PF25974">
    <property type="entry name" value="URGCP_9th"/>
    <property type="match status" value="1"/>
</dbReference>
<feature type="domain" description="VLIG-type G" evidence="10">
    <location>
        <begin position="1512"/>
        <end position="1753"/>
    </location>
</feature>
<evidence type="ECO:0000313" key="12">
    <source>
        <dbReference type="RefSeq" id="XP_070482245.1"/>
    </source>
</evidence>
<dbReference type="InterPro" id="IPR058641">
    <property type="entry name" value="GVIN1_dom"/>
</dbReference>
<evidence type="ECO:0000256" key="3">
    <source>
        <dbReference type="ARBA" id="ARBA00006828"/>
    </source>
</evidence>
<evidence type="ECO:0000256" key="1">
    <source>
        <dbReference type="ARBA" id="ARBA00004123"/>
    </source>
</evidence>
<evidence type="ECO:0000256" key="9">
    <source>
        <dbReference type="SAM" id="MobiDB-lite"/>
    </source>
</evidence>
<evidence type="ECO:0000256" key="8">
    <source>
        <dbReference type="SAM" id="Coils"/>
    </source>
</evidence>
<feature type="region of interest" description="Disordered" evidence="9">
    <location>
        <begin position="961"/>
        <end position="996"/>
    </location>
</feature>
<protein>
    <submittedName>
        <fullName evidence="12 13">Interferon-induced very large GTPase 1-like isoform X1</fullName>
    </submittedName>
</protein>
<accession>A0ABM4PYH6</accession>
<keyword evidence="7" id="KW-0539">Nucleus</keyword>
<evidence type="ECO:0000259" key="10">
    <source>
        <dbReference type="PROSITE" id="PS51717"/>
    </source>
</evidence>